<dbReference type="Proteomes" id="UP001281761">
    <property type="component" value="Unassembled WGS sequence"/>
</dbReference>
<evidence type="ECO:0008006" key="3">
    <source>
        <dbReference type="Google" id="ProtNLM"/>
    </source>
</evidence>
<protein>
    <recommendedName>
        <fullName evidence="3">Mediator complex subunit 5</fullName>
    </recommendedName>
</protein>
<evidence type="ECO:0000313" key="1">
    <source>
        <dbReference type="EMBL" id="KAK2960933.1"/>
    </source>
</evidence>
<keyword evidence="2" id="KW-1185">Reference proteome</keyword>
<evidence type="ECO:0000313" key="2">
    <source>
        <dbReference type="Proteomes" id="UP001281761"/>
    </source>
</evidence>
<name>A0ABQ9YAX8_9EUKA</name>
<dbReference type="EMBL" id="JARBJD010000019">
    <property type="protein sequence ID" value="KAK2960933.1"/>
    <property type="molecule type" value="Genomic_DNA"/>
</dbReference>
<proteinExistence type="predicted"/>
<organism evidence="1 2">
    <name type="scientific">Blattamonas nauphoetae</name>
    <dbReference type="NCBI Taxonomy" id="2049346"/>
    <lineage>
        <taxon>Eukaryota</taxon>
        <taxon>Metamonada</taxon>
        <taxon>Preaxostyla</taxon>
        <taxon>Oxymonadida</taxon>
        <taxon>Blattamonas</taxon>
    </lineage>
</organism>
<accession>A0ABQ9YAX8</accession>
<reference evidence="1 2" key="1">
    <citation type="journal article" date="2022" name="bioRxiv">
        <title>Genomics of Preaxostyla Flagellates Illuminates Evolutionary Transitions and the Path Towards Mitochondrial Loss.</title>
        <authorList>
            <person name="Novak L.V.F."/>
            <person name="Treitli S.C."/>
            <person name="Pyrih J."/>
            <person name="Halakuc P."/>
            <person name="Pipaliya S.V."/>
            <person name="Vacek V."/>
            <person name="Brzon O."/>
            <person name="Soukal P."/>
            <person name="Eme L."/>
            <person name="Dacks J.B."/>
            <person name="Karnkowska A."/>
            <person name="Elias M."/>
            <person name="Hampl V."/>
        </authorList>
    </citation>
    <scope>NUCLEOTIDE SEQUENCE [LARGE SCALE GENOMIC DNA]</scope>
    <source>
        <strain evidence="1">NAU3</strain>
        <tissue evidence="1">Gut</tissue>
    </source>
</reference>
<sequence>MKKFDYQTISAAEKNPSQRFKEFLDSYTNTKEHNPQSYQKTLITLLRRFLNHMPNDERHDLLHRFGTAMSQRTSHEVDIESLTTIGLFLEICPLVSITPLSEDLSSLFRSFLCDPQPYLINDNPSHRASISMLMKILCNEYLAYSITGCGEALSEIVDAHFASFIEAISGQQIDRPSMTQDYHPSADFHFQAFTKIKEISQIITDPVERIAAFIDILPNPIRSQRNDDENYPMNLLSQCLQHTATFLTAHPDRIDSLLERITVSSSPSDTPFRHDRDLTLISTLSQSSSPLFTKHTDTLLDPTFPFHDILSPRSFTDPASSFFRMASTNPSFFHRLVKKHAEQIVDSALSTALWTVRVVSEDPSEPRCLDFGRATQNWVVLLNTMAEVRIDLLQHRTSFNGIVSSLLTLLVLSAASTNDDLSTAAVSTFSSQCSLSRSHTEALLFDTPTTFPLSDAFLHHHTQTSGDMDHRKGSCESICAEAGRCVEMHSRRTITKQHDIFEFVKMLGIPFTGCLVNALYSTTSLPHAFPFISSELCGLSQQPSVWNDTSKPSPLTSLTTLANIEISRAYRIPRLGQNLNHEDEMRRDTNFVHLFPFLGVDFQTLLLSSFNTFVRSHVRFVPVSLDRVVECLIEMATVHSYNTPVALLTETRNVAELLSSINVAPDLSLPPRHVSPMEMLLVEKLRTAEGEERWRLVTQLAVVSKRVPDFTEELTKVENDAQALFILSIHTIRSTPRLKFLLDSNPDAFHRVVEFSGHINNLPLVSTALAHIVDTVDTNNNPHAVLRLLTSDENKILFPNVLNALRVMAARRREEVEVGHFVGKDEMTSQIVDSCLKVLRSMMKIESFDPTPSIDYLVPLVVTTYLPRLRDILLLLQKIEERTQNTSTPFSICTATAPFRSSLQSSVTQQPLPSIIASILLSASLDTDQTPSQRYDNMPTSGFVRTPFLFDSSNTASLLLRELDENLIVSISKEAAKSVSLTLEERRTSCTGKLTSDGPFVISLAQKDRRTTPQQLVISLHRMNGSFFNAARTHATPEFVHLSRSVSHPHRNSIHSLHTPSRHHSLSTLPLSSLLSVLSVALVRLDTIPSSLPLFNRFNDLFTSRLNQSNPKVGQFVLALREDGIEDRRTICLCEEKVEVRLYDDVDSSSLTFLNEWFGANAKRNLNVPDFNDQIVQPLLANPVVPLMNIPALPFDADQYPYAQDDENYDDEGGFLLDEPFDGIDDNEYSRVVWSPHDDIFEDPDLDDFRIATLSEQDDPFDDSEIYPLSPDEWVHQHFPIDDPNSDI</sequence>
<gene>
    <name evidence="1" type="ORF">BLNAU_4020</name>
</gene>
<comment type="caution">
    <text evidence="1">The sequence shown here is derived from an EMBL/GenBank/DDBJ whole genome shotgun (WGS) entry which is preliminary data.</text>
</comment>